<dbReference type="InterPro" id="IPR022703">
    <property type="entry name" value="DUF3533"/>
</dbReference>
<feature type="compositionally biased region" description="Basic and acidic residues" evidence="5">
    <location>
        <begin position="427"/>
        <end position="451"/>
    </location>
</feature>
<feature type="transmembrane region" description="Helical" evidence="6">
    <location>
        <begin position="191"/>
        <end position="213"/>
    </location>
</feature>
<dbReference type="PANTHER" id="PTHR43077">
    <property type="entry name" value="TRANSPORT PERMEASE YVFS-RELATED"/>
    <property type="match status" value="1"/>
</dbReference>
<feature type="compositionally biased region" description="Basic and acidic residues" evidence="5">
    <location>
        <begin position="495"/>
        <end position="512"/>
    </location>
</feature>
<name>A0ABS2PZY2_9BACL</name>
<feature type="transmembrane region" description="Helical" evidence="6">
    <location>
        <begin position="296"/>
        <end position="315"/>
    </location>
</feature>
<evidence type="ECO:0000313" key="9">
    <source>
        <dbReference type="Proteomes" id="UP000808914"/>
    </source>
</evidence>
<sequence length="512" mass="57578">MKNAFIHIIKHKLAIFGLIMAVFYQFLFIICWQTGFGSIPNNISNLKVAIVNQDPHIGSTLTKSLAKEMPFKTTVESSMYQAKEQLSNREVHMVVKIPKDFTANVTNPNKKAKLDYYINESNPMLVASSMESTASSVNAAIDKQFVTSTLDKVLTKLNVPSSQAAKIVQQSSHRVVPDVHKLHHDTNMGHVMAPFMLGLAGFIASMILQLNLFNASRMIGGVATKWQKFHARNIINLVMAALCSLIAASLVELFNVPVTKGFFTLWGFQFLAMLAFMAITQMFVILFGLYGLMCNLTILIVQTMLAGGSIPRAALPDFYYYLGKVMPMKYSVNGTFDILLGGPSVINDVFALLLFAIIGFMICVLFTAIVVKDEEPKKPIQYADNEEEVSELMPSFHHEHHEHHKDAVHENQFADQDNLDIHKHKSNIHEIPHDLTKKSKKLSEPEKEMKQNDSIQKTPGDNSYTSTLRKEWTDLNKNIQTEPAKTPLNKKSHHNDKGIREALRKLGENEKH</sequence>
<dbReference type="RefSeq" id="WP_205003543.1">
    <property type="nucleotide sequence ID" value="NZ_JAFBER010000010.1"/>
</dbReference>
<keyword evidence="4 6" id="KW-0472">Membrane</keyword>
<evidence type="ECO:0000313" key="8">
    <source>
        <dbReference type="EMBL" id="MBM7645614.1"/>
    </source>
</evidence>
<dbReference type="Pfam" id="PF12051">
    <property type="entry name" value="DUF3533"/>
    <property type="match status" value="1"/>
</dbReference>
<proteinExistence type="predicted"/>
<evidence type="ECO:0000256" key="3">
    <source>
        <dbReference type="ARBA" id="ARBA00022989"/>
    </source>
</evidence>
<reference evidence="8 9" key="1">
    <citation type="submission" date="2021-01" db="EMBL/GenBank/DDBJ databases">
        <title>Genomic Encyclopedia of Type Strains, Phase IV (KMG-IV): sequencing the most valuable type-strain genomes for metagenomic binning, comparative biology and taxonomic classification.</title>
        <authorList>
            <person name="Goeker M."/>
        </authorList>
    </citation>
    <scope>NUCLEOTIDE SEQUENCE [LARGE SCALE GENOMIC DNA]</scope>
    <source>
        <strain evidence="8 9">DSM 28236</strain>
    </source>
</reference>
<comment type="subcellular location">
    <subcellularLocation>
        <location evidence="1">Membrane</location>
        <topology evidence="1">Multi-pass membrane protein</topology>
    </subcellularLocation>
</comment>
<comment type="caution">
    <text evidence="8">The sequence shown here is derived from an EMBL/GenBank/DDBJ whole genome shotgun (WGS) entry which is preliminary data.</text>
</comment>
<feature type="transmembrane region" description="Helical" evidence="6">
    <location>
        <begin position="266"/>
        <end position="289"/>
    </location>
</feature>
<feature type="transmembrane region" description="Helical" evidence="6">
    <location>
        <begin position="12"/>
        <end position="35"/>
    </location>
</feature>
<organism evidence="8 9">
    <name type="scientific">Scopulibacillus daqui</name>
    <dbReference type="NCBI Taxonomy" id="1469162"/>
    <lineage>
        <taxon>Bacteria</taxon>
        <taxon>Bacillati</taxon>
        <taxon>Bacillota</taxon>
        <taxon>Bacilli</taxon>
        <taxon>Bacillales</taxon>
        <taxon>Sporolactobacillaceae</taxon>
        <taxon>Scopulibacillus</taxon>
    </lineage>
</organism>
<dbReference type="Gene3D" id="3.40.1710.10">
    <property type="entry name" value="abc type-2 transporter like domain"/>
    <property type="match status" value="1"/>
</dbReference>
<evidence type="ECO:0000256" key="1">
    <source>
        <dbReference type="ARBA" id="ARBA00004141"/>
    </source>
</evidence>
<feature type="region of interest" description="Disordered" evidence="5">
    <location>
        <begin position="425"/>
        <end position="512"/>
    </location>
</feature>
<feature type="transmembrane region" description="Helical" evidence="6">
    <location>
        <begin position="349"/>
        <end position="371"/>
    </location>
</feature>
<evidence type="ECO:0000256" key="4">
    <source>
        <dbReference type="ARBA" id="ARBA00023136"/>
    </source>
</evidence>
<dbReference type="InterPro" id="IPR051328">
    <property type="entry name" value="T7SS_ABC-Transporter"/>
</dbReference>
<dbReference type="PANTHER" id="PTHR43077:SF5">
    <property type="entry name" value="PHAGE INFECTION PROTEIN"/>
    <property type="match status" value="1"/>
</dbReference>
<evidence type="ECO:0000259" key="7">
    <source>
        <dbReference type="Pfam" id="PF12051"/>
    </source>
</evidence>
<keyword evidence="3 6" id="KW-1133">Transmembrane helix</keyword>
<protein>
    <submittedName>
        <fullName evidence="8">Phage infection (PIP) family protein YhgE</fullName>
    </submittedName>
</protein>
<accession>A0ABS2PZY2</accession>
<keyword evidence="2 6" id="KW-0812">Transmembrane</keyword>
<feature type="compositionally biased region" description="Polar residues" evidence="5">
    <location>
        <begin position="452"/>
        <end position="467"/>
    </location>
</feature>
<dbReference type="Proteomes" id="UP000808914">
    <property type="component" value="Unassembled WGS sequence"/>
</dbReference>
<feature type="transmembrane region" description="Helical" evidence="6">
    <location>
        <begin position="234"/>
        <end position="254"/>
    </location>
</feature>
<gene>
    <name evidence="8" type="ORF">JOD45_001832</name>
</gene>
<keyword evidence="9" id="KW-1185">Reference proteome</keyword>
<dbReference type="EMBL" id="JAFBER010000010">
    <property type="protein sequence ID" value="MBM7645614.1"/>
    <property type="molecule type" value="Genomic_DNA"/>
</dbReference>
<evidence type="ECO:0000256" key="2">
    <source>
        <dbReference type="ARBA" id="ARBA00022692"/>
    </source>
</evidence>
<evidence type="ECO:0000256" key="6">
    <source>
        <dbReference type="SAM" id="Phobius"/>
    </source>
</evidence>
<feature type="domain" description="DUF3533" evidence="7">
    <location>
        <begin position="18"/>
        <end position="347"/>
    </location>
</feature>
<evidence type="ECO:0000256" key="5">
    <source>
        <dbReference type="SAM" id="MobiDB-lite"/>
    </source>
</evidence>